<feature type="compositionally biased region" description="Basic and acidic residues" evidence="1">
    <location>
        <begin position="20"/>
        <end position="30"/>
    </location>
</feature>
<dbReference type="EMBL" id="JAFIQS010000008">
    <property type="protein sequence ID" value="KAG5166889.1"/>
    <property type="molecule type" value="Genomic_DNA"/>
</dbReference>
<feature type="region of interest" description="Disordered" evidence="1">
    <location>
        <begin position="1"/>
        <end position="40"/>
    </location>
</feature>
<dbReference type="GO" id="GO:0004672">
    <property type="term" value="F:protein kinase activity"/>
    <property type="evidence" value="ECO:0007669"/>
    <property type="project" value="InterPro"/>
</dbReference>
<dbReference type="AlphaFoldDB" id="A0A8H7XWQ0"/>
<feature type="compositionally biased region" description="Pro residues" evidence="1">
    <location>
        <begin position="1"/>
        <end position="10"/>
    </location>
</feature>
<dbReference type="PROSITE" id="PS50011">
    <property type="entry name" value="PROTEIN_KINASE_DOM"/>
    <property type="match status" value="1"/>
</dbReference>
<dbReference type="PANTHER" id="PTHR38248:SF2">
    <property type="entry name" value="FUNK1 11"/>
    <property type="match status" value="1"/>
</dbReference>
<reference evidence="3" key="1">
    <citation type="submission" date="2021-02" db="EMBL/GenBank/DDBJ databases">
        <title>Psilocybe cubensis genome.</title>
        <authorList>
            <person name="Mckernan K.J."/>
            <person name="Crawford S."/>
            <person name="Trippe A."/>
            <person name="Kane L.T."/>
            <person name="Mclaughlin S."/>
        </authorList>
    </citation>
    <scope>NUCLEOTIDE SEQUENCE [LARGE SCALE GENOMIC DNA]</scope>
    <source>
        <strain evidence="3">MGC-MH-2018</strain>
    </source>
</reference>
<sequence length="856" mass="96883">MASSTPPPNKNPTTTANDSKQTKRPPETPRSHRSHGGKAGVTALRPIIAVEMDREFIKVPIDTFIKAYLPFEPCKATIDRIIECFLPDSGSGSPVDATTSSGECDNLDIDEQLQIAVGDGDSLMLRHGGHLMFRAFHRPPSTSDGSEKLIYGPLQDIAHHISLIDNLIPGRDRNEYHYRYVSSNMIKSEIDGSNNKIDACFMRGEEFAKPSTHNIAVVIEQKLLPEQRGGNNRQAVSANVQIMNDDVRRMFTYGITIESDLVTVWYHSRSHSAVSEQFSLVKQPELLLKVFTSFLYASKEELGYDPGVEHISKGHYVFRGIPNVKDRNVLDTYKTVGTISEIRANNITGRMARVFKAVKLNPATGRYGTKKYVLKDVWIDETAETERALQDAIFGDIEKFWSTRKTPQALELIKERHRNLVASKGYKKYFLTIENDYEGALTKPLAEGFQSIRGLLSGPPLDDEKIETSASHARLALHTQLMGHTIPESTAYDQFSRIDFERKYARKKQYRLVFSELCTTVGHLETLGEVIDVLFQALIPLEMMLCAGWVHRDISSGNIMAYRKNLDDAKQPWRVVLADLEYAKKYPPPEELSGSSDPKTGTPFFMPIEVMMQRSLFDHNQEKVTRSVAIKSDAGNSQPEGASLSLQPADSDDDDDDYVRFKEDTLSAPKNRAAAPWEGIVHNFQHDWESIWWLILWTITSRVVDASEDAKSYARKIFQNSIKASSQRQKAFMEPIRPDLEKCLGPLSNYFAETMEYMRGAMYRRYVLRELRGQLKDVSSFARVSLSFRSFFGDLQEHTEKWSSTKLNMKNPYIEPAERKRPLPDDEEGGQNANAKGSKPRYASMKGSRKGQRSTK</sequence>
<comment type="caution">
    <text evidence="3">The sequence shown here is derived from an EMBL/GenBank/DDBJ whole genome shotgun (WGS) entry which is preliminary data.</text>
</comment>
<dbReference type="GO" id="GO:0005524">
    <property type="term" value="F:ATP binding"/>
    <property type="evidence" value="ECO:0007669"/>
    <property type="project" value="InterPro"/>
</dbReference>
<dbReference type="Pfam" id="PF17667">
    <property type="entry name" value="Pkinase_fungal"/>
    <property type="match status" value="1"/>
</dbReference>
<evidence type="ECO:0000259" key="2">
    <source>
        <dbReference type="PROSITE" id="PS50011"/>
    </source>
</evidence>
<feature type="compositionally biased region" description="Polar residues" evidence="1">
    <location>
        <begin position="634"/>
        <end position="648"/>
    </location>
</feature>
<organism evidence="3">
    <name type="scientific">Psilocybe cubensis</name>
    <name type="common">Psychedelic mushroom</name>
    <name type="synonym">Stropharia cubensis</name>
    <dbReference type="NCBI Taxonomy" id="181762"/>
    <lineage>
        <taxon>Eukaryota</taxon>
        <taxon>Fungi</taxon>
        <taxon>Dikarya</taxon>
        <taxon>Basidiomycota</taxon>
        <taxon>Agaricomycotina</taxon>
        <taxon>Agaricomycetes</taxon>
        <taxon>Agaricomycetidae</taxon>
        <taxon>Agaricales</taxon>
        <taxon>Agaricineae</taxon>
        <taxon>Strophariaceae</taxon>
        <taxon>Psilocybe</taxon>
    </lineage>
</organism>
<accession>A0A8H7XWQ0</accession>
<feature type="region of interest" description="Disordered" evidence="1">
    <location>
        <begin position="811"/>
        <end position="856"/>
    </location>
</feature>
<gene>
    <name evidence="3" type="ORF">JR316_008981</name>
</gene>
<dbReference type="OrthoDB" id="312874at2759"/>
<dbReference type="PANTHER" id="PTHR38248">
    <property type="entry name" value="FUNK1 6"/>
    <property type="match status" value="1"/>
</dbReference>
<proteinExistence type="predicted"/>
<dbReference type="InterPro" id="IPR040976">
    <property type="entry name" value="Pkinase_fungal"/>
</dbReference>
<feature type="region of interest" description="Disordered" evidence="1">
    <location>
        <begin position="630"/>
        <end position="657"/>
    </location>
</feature>
<evidence type="ECO:0000313" key="3">
    <source>
        <dbReference type="EMBL" id="KAG5166889.1"/>
    </source>
</evidence>
<dbReference type="InterPro" id="IPR011009">
    <property type="entry name" value="Kinase-like_dom_sf"/>
</dbReference>
<dbReference type="InterPro" id="IPR000719">
    <property type="entry name" value="Prot_kinase_dom"/>
</dbReference>
<evidence type="ECO:0000256" key="1">
    <source>
        <dbReference type="SAM" id="MobiDB-lite"/>
    </source>
</evidence>
<dbReference type="SUPFAM" id="SSF56112">
    <property type="entry name" value="Protein kinase-like (PK-like)"/>
    <property type="match status" value="1"/>
</dbReference>
<protein>
    <recommendedName>
        <fullName evidence="2">Protein kinase domain-containing protein</fullName>
    </recommendedName>
</protein>
<feature type="compositionally biased region" description="Basic residues" evidence="1">
    <location>
        <begin position="847"/>
        <end position="856"/>
    </location>
</feature>
<dbReference type="Gene3D" id="1.10.510.10">
    <property type="entry name" value="Transferase(Phosphotransferase) domain 1"/>
    <property type="match status" value="1"/>
</dbReference>
<feature type="domain" description="Protein kinase" evidence="2">
    <location>
        <begin position="340"/>
        <end position="740"/>
    </location>
</feature>
<name>A0A8H7XWQ0_PSICU</name>